<dbReference type="SUPFAM" id="SSF51735">
    <property type="entry name" value="NAD(P)-binding Rossmann-fold domains"/>
    <property type="match status" value="1"/>
</dbReference>
<comment type="caution">
    <text evidence="4">The sequence shown here is derived from an EMBL/GenBank/DDBJ whole genome shotgun (WGS) entry which is preliminary data.</text>
</comment>
<sequence>MKLGFIGCGVISTAHLEGLEELKRAGKETFELTAVCDLKAERAEAFAAEAEKRMGSRPEVYTDYRRMLEEAGLDAVSVLLDHDLHHTVAEDCFAAGIHVQMQKPLAISPSFGRKMIADAARYGKVLTLAEPSVLGAGNVAMARAIRDGIIGSVYMIMDYATVTLGRKFFAGTAWRHMKGRAGAGWINDHGVHRTHFFTEVNGPIKEVFAYAEIFEKQLSNGETTIHPTGEDTSVTVFRFDNGGLGHWMCSTAAHGESTGGVWIYGSKGCFRPGQHASLENGQIMPMAGIIERYAPDVAENPFAHSYAELREAIVDGKPPISSAERGLEALGVVFAALESATIGQPVAVQDILLGHKHAYEDAVLEEMKTCKR</sequence>
<dbReference type="PANTHER" id="PTHR43818:SF11">
    <property type="entry name" value="BCDNA.GH03377"/>
    <property type="match status" value="1"/>
</dbReference>
<proteinExistence type="predicted"/>
<accession>A0ABQ6NJ90</accession>
<organism evidence="4 5">
    <name type="scientific">Paenibacillus glycanilyticus</name>
    <dbReference type="NCBI Taxonomy" id="126569"/>
    <lineage>
        <taxon>Bacteria</taxon>
        <taxon>Bacillati</taxon>
        <taxon>Bacillota</taxon>
        <taxon>Bacilli</taxon>
        <taxon>Bacillales</taxon>
        <taxon>Paenibacillaceae</taxon>
        <taxon>Paenibacillus</taxon>
    </lineage>
</organism>
<feature type="domain" description="GFO/IDH/MocA-like oxidoreductase" evidence="3">
    <location>
        <begin position="140"/>
        <end position="270"/>
    </location>
</feature>
<dbReference type="RefSeq" id="WP_201008214.1">
    <property type="nucleotide sequence ID" value="NZ_BTCL01000006.1"/>
</dbReference>
<dbReference type="EMBL" id="BTCL01000006">
    <property type="protein sequence ID" value="GMK45181.1"/>
    <property type="molecule type" value="Genomic_DNA"/>
</dbReference>
<evidence type="ECO:0000313" key="5">
    <source>
        <dbReference type="Proteomes" id="UP001285921"/>
    </source>
</evidence>
<reference evidence="4 5" key="1">
    <citation type="submission" date="2023-05" db="EMBL/GenBank/DDBJ databases">
        <title>Draft genome of Paenibacillus sp. CCS26.</title>
        <authorList>
            <person name="Akita H."/>
            <person name="Shinto Y."/>
            <person name="Kimura Z."/>
        </authorList>
    </citation>
    <scope>NUCLEOTIDE SEQUENCE [LARGE SCALE GENOMIC DNA]</scope>
    <source>
        <strain evidence="4 5">CCS26</strain>
    </source>
</reference>
<dbReference type="Proteomes" id="UP001285921">
    <property type="component" value="Unassembled WGS sequence"/>
</dbReference>
<dbReference type="InterPro" id="IPR050463">
    <property type="entry name" value="Gfo/Idh/MocA_oxidrdct_glycsds"/>
</dbReference>
<evidence type="ECO:0000313" key="4">
    <source>
        <dbReference type="EMBL" id="GMK45181.1"/>
    </source>
</evidence>
<keyword evidence="5" id="KW-1185">Reference proteome</keyword>
<dbReference type="InterPro" id="IPR000683">
    <property type="entry name" value="Gfo/Idh/MocA-like_OxRdtase_N"/>
</dbReference>
<evidence type="ECO:0000256" key="1">
    <source>
        <dbReference type="ARBA" id="ARBA00023002"/>
    </source>
</evidence>
<dbReference type="Gene3D" id="3.30.360.10">
    <property type="entry name" value="Dihydrodipicolinate Reductase, domain 2"/>
    <property type="match status" value="1"/>
</dbReference>
<keyword evidence="1" id="KW-0560">Oxidoreductase</keyword>
<dbReference type="Pfam" id="PF22725">
    <property type="entry name" value="GFO_IDH_MocA_C3"/>
    <property type="match status" value="1"/>
</dbReference>
<dbReference type="SUPFAM" id="SSF55347">
    <property type="entry name" value="Glyceraldehyde-3-phosphate dehydrogenase-like, C-terminal domain"/>
    <property type="match status" value="1"/>
</dbReference>
<dbReference type="Gene3D" id="3.40.50.720">
    <property type="entry name" value="NAD(P)-binding Rossmann-like Domain"/>
    <property type="match status" value="1"/>
</dbReference>
<protein>
    <submittedName>
        <fullName evidence="4">Oxidoreductase</fullName>
    </submittedName>
</protein>
<evidence type="ECO:0000259" key="2">
    <source>
        <dbReference type="Pfam" id="PF01408"/>
    </source>
</evidence>
<evidence type="ECO:0000259" key="3">
    <source>
        <dbReference type="Pfam" id="PF22725"/>
    </source>
</evidence>
<dbReference type="PANTHER" id="PTHR43818">
    <property type="entry name" value="BCDNA.GH03377"/>
    <property type="match status" value="1"/>
</dbReference>
<dbReference type="InterPro" id="IPR055170">
    <property type="entry name" value="GFO_IDH_MocA-like_dom"/>
</dbReference>
<dbReference type="InterPro" id="IPR036291">
    <property type="entry name" value="NAD(P)-bd_dom_sf"/>
</dbReference>
<name>A0ABQ6NJ90_9BACL</name>
<dbReference type="Pfam" id="PF01408">
    <property type="entry name" value="GFO_IDH_MocA"/>
    <property type="match status" value="1"/>
</dbReference>
<gene>
    <name evidence="4" type="ORF">PghCCS26_23090</name>
</gene>
<feature type="domain" description="Gfo/Idh/MocA-like oxidoreductase N-terminal" evidence="2">
    <location>
        <begin position="2"/>
        <end position="128"/>
    </location>
</feature>